<evidence type="ECO:0000256" key="1">
    <source>
        <dbReference type="ARBA" id="ARBA00022884"/>
    </source>
</evidence>
<accession>A0A420J321</accession>
<proteinExistence type="predicted"/>
<feature type="region of interest" description="Disordered" evidence="3">
    <location>
        <begin position="538"/>
        <end position="582"/>
    </location>
</feature>
<evidence type="ECO:0000259" key="4">
    <source>
        <dbReference type="PROSITE" id="PS50102"/>
    </source>
</evidence>
<protein>
    <submittedName>
        <fullName evidence="5">Poly binding protein</fullName>
    </submittedName>
</protein>
<dbReference type="EMBL" id="MCBQ01003806">
    <property type="protein sequence ID" value="RKF81200.1"/>
    <property type="molecule type" value="Genomic_DNA"/>
</dbReference>
<organism evidence="5 6">
    <name type="scientific">Golovinomyces cichoracearum</name>
    <dbReference type="NCBI Taxonomy" id="62708"/>
    <lineage>
        <taxon>Eukaryota</taxon>
        <taxon>Fungi</taxon>
        <taxon>Dikarya</taxon>
        <taxon>Ascomycota</taxon>
        <taxon>Pezizomycotina</taxon>
        <taxon>Leotiomycetes</taxon>
        <taxon>Erysiphales</taxon>
        <taxon>Erysiphaceae</taxon>
        <taxon>Golovinomyces</taxon>
    </lineage>
</organism>
<comment type="caution">
    <text evidence="5">The sequence shown here is derived from an EMBL/GenBank/DDBJ whole genome shotgun (WGS) entry which is preliminary data.</text>
</comment>
<dbReference type="GO" id="GO:0003729">
    <property type="term" value="F:mRNA binding"/>
    <property type="evidence" value="ECO:0007669"/>
    <property type="project" value="TreeGrafter"/>
</dbReference>
<dbReference type="Pfam" id="PF00076">
    <property type="entry name" value="RRM_1"/>
    <property type="match status" value="2"/>
</dbReference>
<evidence type="ECO:0000256" key="3">
    <source>
        <dbReference type="SAM" id="MobiDB-lite"/>
    </source>
</evidence>
<dbReference type="FunFam" id="3.30.70.330:FF:000323">
    <property type="entry name" value="RNA binding protein MSSP-2"/>
    <property type="match status" value="1"/>
</dbReference>
<dbReference type="GO" id="GO:0005634">
    <property type="term" value="C:nucleus"/>
    <property type="evidence" value="ECO:0007669"/>
    <property type="project" value="TreeGrafter"/>
</dbReference>
<dbReference type="FunFam" id="3.30.70.330:FF:000468">
    <property type="entry name" value="Related to single-stranded DNA-binding protein MSSP-1"/>
    <property type="match status" value="1"/>
</dbReference>
<evidence type="ECO:0000313" key="5">
    <source>
        <dbReference type="EMBL" id="RKF81200.1"/>
    </source>
</evidence>
<keyword evidence="6" id="KW-1185">Reference proteome</keyword>
<dbReference type="AlphaFoldDB" id="A0A420J321"/>
<dbReference type="InterPro" id="IPR050502">
    <property type="entry name" value="Euk_RNA-bind_prot"/>
</dbReference>
<reference evidence="5 6" key="1">
    <citation type="journal article" date="2018" name="BMC Genomics">
        <title>Comparative genome analyses reveal sequence features reflecting distinct modes of host-adaptation between dicot and monocot powdery mildew.</title>
        <authorList>
            <person name="Wu Y."/>
            <person name="Ma X."/>
            <person name="Pan Z."/>
            <person name="Kale S.D."/>
            <person name="Song Y."/>
            <person name="King H."/>
            <person name="Zhang Q."/>
            <person name="Presley C."/>
            <person name="Deng X."/>
            <person name="Wei C.I."/>
            <person name="Xiao S."/>
        </authorList>
    </citation>
    <scope>NUCLEOTIDE SEQUENCE [LARGE SCALE GENOMIC DNA]</scope>
    <source>
        <strain evidence="5">UMSG3</strain>
    </source>
</reference>
<dbReference type="InterPro" id="IPR012677">
    <property type="entry name" value="Nucleotide-bd_a/b_plait_sf"/>
</dbReference>
<dbReference type="PANTHER" id="PTHR48025">
    <property type="entry name" value="OS02G0815200 PROTEIN"/>
    <property type="match status" value="1"/>
</dbReference>
<feature type="region of interest" description="Disordered" evidence="3">
    <location>
        <begin position="175"/>
        <end position="196"/>
    </location>
</feature>
<name>A0A420J321_9PEZI</name>
<keyword evidence="1 2" id="KW-0694">RNA-binding</keyword>
<sequence>MSYQQTSNLIENTSCNHAVPNIYGQPHARTHREPQCSNTSFTQTKLPTSHSDVSLNAMVGQFANMALPTASVTPTASLGPNQLPISSSQYLYNPTDNTYFVAPTVYPTQTLCATQSAESNFGSYTTTLPCFAQSAYHGCVPGLHLMPITPSRANSSFYSDRSDLLYKEVPGLENRRGSYSTNESVPGTPHYGSLSQREQAKIVTIDRSPFGSTPSPQTIPTQHADQNTVKPLPYKSIPINLDLESLLQQPPAIPRAVPAVFTPRENMRTLDQSLSNPIPGNRNVYIRGLHPNTDDATLAAYASRFGKVETSKAIIDTSSGTCKGFGFAKYFNVRDSELCIRGFYKLGYEVGFARESFNSRLKAEGDEGSTNLYVSNLPKNMTEAELGAIFMDYTVQSSRILRDSQNNSRGVGFARFESREICEEIIEKFHGQAIGEEGLLLQVRYADTPAQKDLKRITTERRQFRTQEYNVGAYGSTADYLNYPSQIVSPIVPRATQISRHFPNSRASGPWKCEQVRRPTENLKDLDSIKIEASTDNVDANNLGTTPTISEDGSVDDGATINNDSPAVARSGLSYTSSVCQS</sequence>
<dbReference type="Gene3D" id="3.30.70.330">
    <property type="match status" value="2"/>
</dbReference>
<dbReference type="InterPro" id="IPR000504">
    <property type="entry name" value="RRM_dom"/>
</dbReference>
<dbReference type="PANTHER" id="PTHR48025:SF1">
    <property type="entry name" value="RRM DOMAIN-CONTAINING PROTEIN"/>
    <property type="match status" value="1"/>
</dbReference>
<evidence type="ECO:0000313" key="6">
    <source>
        <dbReference type="Proteomes" id="UP000283383"/>
    </source>
</evidence>
<dbReference type="InterPro" id="IPR035979">
    <property type="entry name" value="RBD_domain_sf"/>
</dbReference>
<evidence type="ECO:0000256" key="2">
    <source>
        <dbReference type="PROSITE-ProRule" id="PRU00176"/>
    </source>
</evidence>
<feature type="compositionally biased region" description="Polar residues" evidence="3">
    <location>
        <begin position="573"/>
        <end position="582"/>
    </location>
</feature>
<dbReference type="PROSITE" id="PS50102">
    <property type="entry name" value="RRM"/>
    <property type="match status" value="2"/>
</dbReference>
<dbReference type="SUPFAM" id="SSF54928">
    <property type="entry name" value="RNA-binding domain, RBD"/>
    <property type="match status" value="2"/>
</dbReference>
<feature type="domain" description="RRM" evidence="4">
    <location>
        <begin position="370"/>
        <end position="448"/>
    </location>
</feature>
<dbReference type="Proteomes" id="UP000283383">
    <property type="component" value="Unassembled WGS sequence"/>
</dbReference>
<gene>
    <name evidence="5" type="ORF">GcM3_038005</name>
</gene>
<dbReference type="SMART" id="SM00360">
    <property type="entry name" value="RRM"/>
    <property type="match status" value="2"/>
</dbReference>
<feature type="compositionally biased region" description="Polar residues" evidence="3">
    <location>
        <begin position="538"/>
        <end position="551"/>
    </location>
</feature>
<feature type="domain" description="RRM" evidence="4">
    <location>
        <begin position="282"/>
        <end position="355"/>
    </location>
</feature>